<feature type="domain" description="Amidase" evidence="3">
    <location>
        <begin position="28"/>
        <end position="461"/>
    </location>
</feature>
<dbReference type="InterPro" id="IPR036928">
    <property type="entry name" value="AS_sf"/>
</dbReference>
<reference evidence="5" key="1">
    <citation type="journal article" date="2019" name="Int. J. Syst. Evol. Microbiol.">
        <title>The Global Catalogue of Microorganisms (GCM) 10K type strain sequencing project: providing services to taxonomists for standard genome sequencing and annotation.</title>
        <authorList>
            <consortium name="The Broad Institute Genomics Platform"/>
            <consortium name="The Broad Institute Genome Sequencing Center for Infectious Disease"/>
            <person name="Wu L."/>
            <person name="Ma J."/>
        </authorList>
    </citation>
    <scope>NUCLEOTIDE SEQUENCE [LARGE SCALE GENOMIC DNA]</scope>
    <source>
        <strain evidence="5">CCUG 60524</strain>
    </source>
</reference>
<feature type="compositionally biased region" description="Low complexity" evidence="2">
    <location>
        <begin position="102"/>
        <end position="111"/>
    </location>
</feature>
<proteinExistence type="inferred from homology"/>
<dbReference type="EMBL" id="JBHTJT010000007">
    <property type="protein sequence ID" value="MFD0979081.1"/>
    <property type="molecule type" value="Genomic_DNA"/>
</dbReference>
<dbReference type="PANTHER" id="PTHR11895">
    <property type="entry name" value="TRANSAMIDASE"/>
    <property type="match status" value="1"/>
</dbReference>
<evidence type="ECO:0000313" key="4">
    <source>
        <dbReference type="EMBL" id="MFD0979081.1"/>
    </source>
</evidence>
<evidence type="ECO:0000313" key="5">
    <source>
        <dbReference type="Proteomes" id="UP001597108"/>
    </source>
</evidence>
<organism evidence="4 5">
    <name type="scientific">Tropicimonas aquimaris</name>
    <dbReference type="NCBI Taxonomy" id="914152"/>
    <lineage>
        <taxon>Bacteria</taxon>
        <taxon>Pseudomonadati</taxon>
        <taxon>Pseudomonadota</taxon>
        <taxon>Alphaproteobacteria</taxon>
        <taxon>Rhodobacterales</taxon>
        <taxon>Roseobacteraceae</taxon>
        <taxon>Tropicimonas</taxon>
    </lineage>
</organism>
<dbReference type="Proteomes" id="UP001597108">
    <property type="component" value="Unassembled WGS sequence"/>
</dbReference>
<dbReference type="Pfam" id="PF01425">
    <property type="entry name" value="Amidase"/>
    <property type="match status" value="1"/>
</dbReference>
<evidence type="ECO:0000256" key="2">
    <source>
        <dbReference type="SAM" id="MobiDB-lite"/>
    </source>
</evidence>
<feature type="region of interest" description="Disordered" evidence="2">
    <location>
        <begin position="89"/>
        <end position="112"/>
    </location>
</feature>
<dbReference type="InterPro" id="IPR023631">
    <property type="entry name" value="Amidase_dom"/>
</dbReference>
<dbReference type="SUPFAM" id="SSF75304">
    <property type="entry name" value="Amidase signature (AS) enzymes"/>
    <property type="match status" value="1"/>
</dbReference>
<dbReference type="RefSeq" id="WP_386073331.1">
    <property type="nucleotide sequence ID" value="NZ_JBHTJT010000007.1"/>
</dbReference>
<comment type="similarity">
    <text evidence="1">Belongs to the amidase family.</text>
</comment>
<evidence type="ECO:0000259" key="3">
    <source>
        <dbReference type="Pfam" id="PF01425"/>
    </source>
</evidence>
<dbReference type="Gene3D" id="3.90.1300.10">
    <property type="entry name" value="Amidase signature (AS) domain"/>
    <property type="match status" value="1"/>
</dbReference>
<name>A0ABW3IMA2_9RHOB</name>
<keyword evidence="5" id="KW-1185">Reference proteome</keyword>
<accession>A0ABW3IMA2</accession>
<comment type="caution">
    <text evidence="4">The sequence shown here is derived from an EMBL/GenBank/DDBJ whole genome shotgun (WGS) entry which is preliminary data.</text>
</comment>
<evidence type="ECO:0000256" key="1">
    <source>
        <dbReference type="ARBA" id="ARBA00009199"/>
    </source>
</evidence>
<dbReference type="PANTHER" id="PTHR11895:SF7">
    <property type="entry name" value="GLUTAMYL-TRNA(GLN) AMIDOTRANSFERASE SUBUNIT A, MITOCHONDRIAL"/>
    <property type="match status" value="1"/>
</dbReference>
<dbReference type="InterPro" id="IPR000120">
    <property type="entry name" value="Amidase"/>
</dbReference>
<gene>
    <name evidence="4" type="ORF">ACFQ2S_05390</name>
</gene>
<sequence>MTDMTDLATIPADLLAEAYRARRLSPVEVTEAVLAALVAVEPSINAFVHVDRDGALAQARAAEARFTKGAPLGLLDGVPVSIKDMLLTKGMPTRKGSRTTDPDAPQDTDAPSVARLRAQGAVLYGKSTTTEFGGSPYSRSPLTGDTRSPWHLGYGCSGSSMGAAAHLAAGVGTLAVGNDAAGSIRMPASFGGCFGLKPSFGVVANWPPSAAGILGHTGPMSWGVSEGAMLLAAMAGPDPRDPYSLPRLEAMLAAEPEDGVAGLRIAYSPGLGIRSPDDQVRQACDAAAATFAALGATVEEADPDLSGLFLAYDCLRICNRAATYRANGASQARDEMDELVARVLDQAEAYDTDAYIAALGTREALAARMRAFHETYDLMICPTMAVPPLPIGAGPGPKDAHWYQIDGDIWSPYTFVFNMTHQPAASIPCGLTRPDPASGLPGGLPLGLQIVAAPFRDDLVLRAARAFEASREWKRPSFPFRSDAMAAE</sequence>
<protein>
    <submittedName>
        <fullName evidence="4">Amidase family protein</fullName>
    </submittedName>
</protein>